<dbReference type="SUPFAM" id="SSF56112">
    <property type="entry name" value="Protein kinase-like (PK-like)"/>
    <property type="match status" value="1"/>
</dbReference>
<keyword evidence="6" id="KW-0378">Hydrolase</keyword>
<evidence type="ECO:0000256" key="5">
    <source>
        <dbReference type="ARBA" id="ARBA00022759"/>
    </source>
</evidence>
<dbReference type="SUPFAM" id="SSF53098">
    <property type="entry name" value="Ribonuclease H-like"/>
    <property type="match status" value="1"/>
</dbReference>
<feature type="domain" description="Reverse transcriptase" evidence="10">
    <location>
        <begin position="597"/>
        <end position="778"/>
    </location>
</feature>
<dbReference type="Proteomes" id="UP001186944">
    <property type="component" value="Unassembled WGS sequence"/>
</dbReference>
<dbReference type="InterPro" id="IPR041373">
    <property type="entry name" value="RT_RNaseH"/>
</dbReference>
<evidence type="ECO:0000256" key="6">
    <source>
        <dbReference type="ARBA" id="ARBA00022801"/>
    </source>
</evidence>
<dbReference type="FunFam" id="3.30.70.270:FF:000020">
    <property type="entry name" value="Transposon Tf2-6 polyprotein-like Protein"/>
    <property type="match status" value="1"/>
</dbReference>
<reference evidence="12" key="1">
    <citation type="submission" date="2019-08" db="EMBL/GenBank/DDBJ databases">
        <title>The improved chromosome-level genome for the pearl oyster Pinctada fucata martensii using PacBio sequencing and Hi-C.</title>
        <authorList>
            <person name="Zheng Z."/>
        </authorList>
    </citation>
    <scope>NUCLEOTIDE SEQUENCE</scope>
    <source>
        <strain evidence="12">ZZ-2019</strain>
        <tissue evidence="12">Adductor muscle</tissue>
    </source>
</reference>
<evidence type="ECO:0000259" key="10">
    <source>
        <dbReference type="PROSITE" id="PS50878"/>
    </source>
</evidence>
<sequence length="1854" mass="213010">FDEGITNILVGCHTARSLTEADDVVVIRVFGKKTDLIIDRKAERDNMIKLSENDLCPPLYAEFKNGIAYGFAQGVTLDEKTVRDDNIRKLIAKEMVRLHSLDRNPEAKSILFKKLEVWLASMPEKFDDSQKQKLFVEQVPSKETMTHELRELQNCLSTMPYPAVYSHNDLLLKNVIYNEKENKVTFIDHEYGMFNYQPFDIGNHFCEYAGIGDTLDYDNLYPSEEYQLGWIRIYMEEWARAEGSGTAVTDQDVRTMYCWVQKCAMAAHYFWGLWAIIQARFSEIDFDYLGCISLSCLKDIDYNIQIVNNSTCQNAVGVCGEIHRVLGTVDLNVSFNGIKIPHRFHVFERLHNKIILGLDFLEEHNAKLDLSTKTLTLYKGAVEANLVAPQNLSDEVCISQARVLSSTKIQPRSEQNIKVHFSNLDESKNILLEPVDRLVDNKLVGAKCLVNVHRSRAIFRVLNPTNQAIFLPKNIVVANAYKLDNSPQISSLNSCKTASINALNSQDEEVFINYKKVATDLGISLENSELSENNKTKLLQLIGRNRDIFAKDLSELGQTNQYHHTIITNTDRAIASAPYRQSPEIRKEVEKHTKNLLENDIIEPSTSPWHSPVVMVKKKNGLYRMAIDYRKLNKVTQSMSFPLPRFEDVVDTLGEAKAQIFSVIDLASGFYQIPLDESTKHKSAFITHQGVYQFKRLPFGLMNSPISFQALMTRVLQSLLWTTALVYIDDVIIFSKSFSQHLRDLELVFIKLREAKLTLQPTKCNFACSKVKYLGHIISKDGIRVDPDKTQAIDSFPTPKSVKQVKSFLGVCNYYRKFIQRYAKMVTPLTSLTRKDTKFQWGPDQHHAFIALKQKLTSAPILVYPDFQKQFIISTDASDTAIGYVLGQKDSEGREHVIAYGGRQLHRDEKKWHISEKEGLSLVEAVKQFRPYIANTKFTVFTDNIALKWLNDIRNMNGRLGRWSLFLQGFNFDIKHKSGVNNSNADGLSRRVYDADTRENIENTPIKALNSIVHSNTCQVTFAYKYENEQRIFALNPVSPSDNTVTLSNPNDIEVNNTLKQLQQSCSDFEDVYRYLVQREVPEDAGSARRTVAESHTYQVIDGVLYHLYQDRNRGVPRDQRIIKQLAVPRMLRDDLLKSYHDSIAGGGHQGYERTYEAIRQKYFWPRMYTDILHYTSTCIRCQKAKRDTHAHSAPLKPMPIEDIFCRIHIDIIGPIQKSNTSKQKYNYILLVVDSFSKWCEAFPLYSESSTEIAAILYKEIFTRYGAPRTIVTDRGQSFLSKLIKALCELFQITKKNTTAYHPQTNAACERMNSFILQSLRAYCNGNYDNWPELLPSIMMAYRMTPATQSTGYSPFYMMFGREMRIPIDTSLKPKDSMSRDHKEHLRKVIENLEVARKIATENLKRHQEKYKKQHDKKASEPKYKVLDKVMLFVPKVPPGVPPKLHSKWQGPYYILEEGPHHTYKLADCQTNKALKTLVNAARLKIFKDPRQRTRYEDDSESDASSTSSDESHHSQGHSSGSEDDSSDSDTDDDRSTASHHRQHSQRTEDGAPKPDKNIKEILQAKRQSGITWYKVNYVNKRGTNWRQAPYVPEDLRSKFHVERTMKGRKKKPQKLKYLQSQNQDQTNSSTSVQTQDSSSQTHQDTHTVMQNHTHNRGSSIANVTNQHHQFTPPTHYTNSEQFSHERHENSRACKMCNPYTYYKYTSVEIGSSSCVNIIDTTGVRVRNNEVEVRSITELGNHNWDHAHFSGPGVLNFFIRDQFDKIKELQEARPNDRALFRNSVYIHSVSEAIKNENGEWVFLLNPKDLNIPSSWAQIQHVPLAPLNRFLDKVKDEFHAVCRALDIASKFSRHN</sequence>
<dbReference type="SUPFAM" id="SSF56672">
    <property type="entry name" value="DNA/RNA polymerases"/>
    <property type="match status" value="1"/>
</dbReference>
<feature type="compositionally biased region" description="Basic and acidic residues" evidence="9">
    <location>
        <begin position="1546"/>
        <end position="1557"/>
    </location>
</feature>
<evidence type="ECO:0000313" key="12">
    <source>
        <dbReference type="EMBL" id="KAK3103449.1"/>
    </source>
</evidence>
<dbReference type="GO" id="GO:0003676">
    <property type="term" value="F:nucleic acid binding"/>
    <property type="evidence" value="ECO:0007669"/>
    <property type="project" value="InterPro"/>
</dbReference>
<name>A0AA88YQ56_PINIB</name>
<feature type="domain" description="Integrase catalytic" evidence="11">
    <location>
        <begin position="1196"/>
        <end position="1363"/>
    </location>
</feature>
<dbReference type="PANTHER" id="PTHR37984">
    <property type="entry name" value="PROTEIN CBG26694"/>
    <property type="match status" value="1"/>
</dbReference>
<organism evidence="12 13">
    <name type="scientific">Pinctada imbricata</name>
    <name type="common">Atlantic pearl-oyster</name>
    <name type="synonym">Pinctada martensii</name>
    <dbReference type="NCBI Taxonomy" id="66713"/>
    <lineage>
        <taxon>Eukaryota</taxon>
        <taxon>Metazoa</taxon>
        <taxon>Spiralia</taxon>
        <taxon>Lophotrochozoa</taxon>
        <taxon>Mollusca</taxon>
        <taxon>Bivalvia</taxon>
        <taxon>Autobranchia</taxon>
        <taxon>Pteriomorphia</taxon>
        <taxon>Pterioida</taxon>
        <taxon>Pterioidea</taxon>
        <taxon>Pteriidae</taxon>
        <taxon>Pinctada</taxon>
    </lineage>
</organism>
<dbReference type="EMBL" id="VSWD01000005">
    <property type="protein sequence ID" value="KAK3103449.1"/>
    <property type="molecule type" value="Genomic_DNA"/>
</dbReference>
<evidence type="ECO:0000256" key="8">
    <source>
        <dbReference type="SAM" id="Coils"/>
    </source>
</evidence>
<dbReference type="PANTHER" id="PTHR37984:SF5">
    <property type="entry name" value="PROTEIN NYNRIN-LIKE"/>
    <property type="match status" value="1"/>
</dbReference>
<evidence type="ECO:0000256" key="9">
    <source>
        <dbReference type="SAM" id="MobiDB-lite"/>
    </source>
</evidence>
<dbReference type="FunFam" id="3.10.20.370:FF:000001">
    <property type="entry name" value="Retrovirus-related Pol polyprotein from transposon 17.6-like protein"/>
    <property type="match status" value="1"/>
</dbReference>
<keyword evidence="2" id="KW-0808">Transferase</keyword>
<dbReference type="GO" id="GO:0015074">
    <property type="term" value="P:DNA integration"/>
    <property type="evidence" value="ECO:0007669"/>
    <property type="project" value="InterPro"/>
</dbReference>
<dbReference type="Pfam" id="PF17921">
    <property type="entry name" value="Integrase_H2C2"/>
    <property type="match status" value="1"/>
</dbReference>
<dbReference type="CDD" id="cd09274">
    <property type="entry name" value="RNase_HI_RT_Ty3"/>
    <property type="match status" value="1"/>
</dbReference>
<dbReference type="PROSITE" id="PS50878">
    <property type="entry name" value="RT_POL"/>
    <property type="match status" value="1"/>
</dbReference>
<evidence type="ECO:0000256" key="7">
    <source>
        <dbReference type="ARBA" id="ARBA00022918"/>
    </source>
</evidence>
<dbReference type="Gene3D" id="2.40.70.10">
    <property type="entry name" value="Acid Proteases"/>
    <property type="match status" value="1"/>
</dbReference>
<dbReference type="GO" id="GO:0003964">
    <property type="term" value="F:RNA-directed DNA polymerase activity"/>
    <property type="evidence" value="ECO:0007669"/>
    <property type="project" value="UniProtKB-KW"/>
</dbReference>
<keyword evidence="4" id="KW-0540">Nuclease</keyword>
<evidence type="ECO:0000256" key="2">
    <source>
        <dbReference type="ARBA" id="ARBA00022679"/>
    </source>
</evidence>
<dbReference type="InterPro" id="IPR050951">
    <property type="entry name" value="Retrovirus_Pol_polyprotein"/>
</dbReference>
<evidence type="ECO:0000259" key="11">
    <source>
        <dbReference type="PROSITE" id="PS50994"/>
    </source>
</evidence>
<feature type="region of interest" description="Disordered" evidence="9">
    <location>
        <begin position="1602"/>
        <end position="1648"/>
    </location>
</feature>
<keyword evidence="5" id="KW-0255">Endonuclease</keyword>
<dbReference type="Gene3D" id="3.10.10.10">
    <property type="entry name" value="HIV Type 1 Reverse Transcriptase, subunit A, domain 1"/>
    <property type="match status" value="1"/>
</dbReference>
<dbReference type="Pfam" id="PF17917">
    <property type="entry name" value="RT_RNaseH"/>
    <property type="match status" value="1"/>
</dbReference>
<feature type="coiled-coil region" evidence="8">
    <location>
        <begin position="1383"/>
        <end position="1417"/>
    </location>
</feature>
<dbReference type="Gene3D" id="3.30.70.270">
    <property type="match status" value="2"/>
</dbReference>
<comment type="caution">
    <text evidence="12">The sequence shown here is derived from an EMBL/GenBank/DDBJ whole genome shotgun (WGS) entry which is preliminary data.</text>
</comment>
<dbReference type="InterPro" id="IPR021109">
    <property type="entry name" value="Peptidase_aspartic_dom_sf"/>
</dbReference>
<protein>
    <recommendedName>
        <fullName evidence="1">RNA-directed DNA polymerase</fullName>
        <ecNumber evidence="1">2.7.7.49</ecNumber>
    </recommendedName>
</protein>
<dbReference type="InterPro" id="IPR011009">
    <property type="entry name" value="Kinase-like_dom_sf"/>
</dbReference>
<feature type="compositionally biased region" description="Low complexity" evidence="9">
    <location>
        <begin position="1620"/>
        <end position="1648"/>
    </location>
</feature>
<dbReference type="InterPro" id="IPR012337">
    <property type="entry name" value="RNaseH-like_sf"/>
</dbReference>
<accession>A0AA88YQ56</accession>
<keyword evidence="8" id="KW-0175">Coiled coil</keyword>
<dbReference type="InterPro" id="IPR043502">
    <property type="entry name" value="DNA/RNA_pol_sf"/>
</dbReference>
<dbReference type="Gene3D" id="3.90.1200.10">
    <property type="match status" value="1"/>
</dbReference>
<dbReference type="CDD" id="cd01647">
    <property type="entry name" value="RT_LTR"/>
    <property type="match status" value="1"/>
</dbReference>
<dbReference type="InterPro" id="IPR001584">
    <property type="entry name" value="Integrase_cat-core"/>
</dbReference>
<dbReference type="EC" id="2.7.7.49" evidence="1"/>
<dbReference type="Gene3D" id="3.30.200.20">
    <property type="entry name" value="Phosphorylase Kinase, domain 1"/>
    <property type="match status" value="1"/>
</dbReference>
<evidence type="ECO:0000313" key="13">
    <source>
        <dbReference type="Proteomes" id="UP001186944"/>
    </source>
</evidence>
<dbReference type="InterPro" id="IPR043128">
    <property type="entry name" value="Rev_trsase/Diguanyl_cyclase"/>
</dbReference>
<dbReference type="FunFam" id="3.30.420.10:FF:000032">
    <property type="entry name" value="Retrovirus-related Pol polyprotein from transposon 297-like Protein"/>
    <property type="match status" value="1"/>
</dbReference>
<evidence type="ECO:0000256" key="4">
    <source>
        <dbReference type="ARBA" id="ARBA00022722"/>
    </source>
</evidence>
<feature type="non-terminal residue" evidence="12">
    <location>
        <position position="1"/>
    </location>
</feature>
<dbReference type="Pfam" id="PF00078">
    <property type="entry name" value="RVT_1"/>
    <property type="match status" value="1"/>
</dbReference>
<dbReference type="Gene3D" id="3.30.420.10">
    <property type="entry name" value="Ribonuclease H-like superfamily/Ribonuclease H"/>
    <property type="match status" value="1"/>
</dbReference>
<dbReference type="PROSITE" id="PS50994">
    <property type="entry name" value="INTEGRASE"/>
    <property type="match status" value="1"/>
</dbReference>
<evidence type="ECO:0000256" key="3">
    <source>
        <dbReference type="ARBA" id="ARBA00022695"/>
    </source>
</evidence>
<dbReference type="CDD" id="cd05157">
    <property type="entry name" value="ETNK_euk"/>
    <property type="match status" value="1"/>
</dbReference>
<proteinExistence type="predicted"/>
<dbReference type="FunFam" id="1.10.340.70:FF:000001">
    <property type="entry name" value="Retrovirus-related Pol polyprotein from transposon gypsy-like Protein"/>
    <property type="match status" value="1"/>
</dbReference>
<gene>
    <name evidence="12" type="ORF">FSP39_019318</name>
</gene>
<keyword evidence="3" id="KW-0548">Nucleotidyltransferase</keyword>
<dbReference type="Pfam" id="PF01633">
    <property type="entry name" value="Choline_kinase"/>
    <property type="match status" value="1"/>
</dbReference>
<dbReference type="GO" id="GO:0016787">
    <property type="term" value="F:hydrolase activity"/>
    <property type="evidence" value="ECO:0007669"/>
    <property type="project" value="UniProtKB-KW"/>
</dbReference>
<feature type="compositionally biased region" description="Acidic residues" evidence="9">
    <location>
        <begin position="1522"/>
        <end position="1533"/>
    </location>
</feature>
<dbReference type="InterPro" id="IPR036397">
    <property type="entry name" value="RNaseH_sf"/>
</dbReference>
<dbReference type="Pfam" id="PF00665">
    <property type="entry name" value="rve"/>
    <property type="match status" value="1"/>
</dbReference>
<dbReference type="InterPro" id="IPR000477">
    <property type="entry name" value="RT_dom"/>
</dbReference>
<keyword evidence="13" id="KW-1185">Reference proteome</keyword>
<dbReference type="GO" id="GO:0004519">
    <property type="term" value="F:endonuclease activity"/>
    <property type="evidence" value="ECO:0007669"/>
    <property type="project" value="UniProtKB-KW"/>
</dbReference>
<dbReference type="InterPro" id="IPR041588">
    <property type="entry name" value="Integrase_H2C2"/>
</dbReference>
<dbReference type="Gene3D" id="1.10.340.70">
    <property type="match status" value="1"/>
</dbReference>
<feature type="region of interest" description="Disordered" evidence="9">
    <location>
        <begin position="1490"/>
        <end position="1557"/>
    </location>
</feature>
<evidence type="ECO:0000256" key="1">
    <source>
        <dbReference type="ARBA" id="ARBA00012493"/>
    </source>
</evidence>
<keyword evidence="7" id="KW-0695">RNA-directed DNA polymerase</keyword>